<evidence type="ECO:0000256" key="12">
    <source>
        <dbReference type="HAMAP-Rule" id="MF_01576"/>
    </source>
</evidence>
<comment type="subunit">
    <text evidence="2 12">Homodimer.</text>
</comment>
<dbReference type="Proteomes" id="UP000242610">
    <property type="component" value="Unassembled WGS sequence"/>
</dbReference>
<evidence type="ECO:0000259" key="13">
    <source>
        <dbReference type="Pfam" id="PF00763"/>
    </source>
</evidence>
<dbReference type="SUPFAM" id="SSF53223">
    <property type="entry name" value="Aminoacid dehydrogenase-like, N-terminal domain"/>
    <property type="match status" value="1"/>
</dbReference>
<evidence type="ECO:0000256" key="1">
    <source>
        <dbReference type="ARBA" id="ARBA00004777"/>
    </source>
</evidence>
<dbReference type="InterPro" id="IPR020631">
    <property type="entry name" value="THF_DH/CycHdrlase_NAD-bd_dom"/>
</dbReference>
<feature type="binding site" evidence="12">
    <location>
        <begin position="174"/>
        <end position="176"/>
    </location>
    <ligand>
        <name>NADP(+)</name>
        <dbReference type="ChEBI" id="CHEBI:58349"/>
    </ligand>
</feature>
<sequence>MVDGEQMPLRLDGTIAAAAIKEDLRRRVDALKKKGVQPGLGTILVGDDIGSRKYVAGKHRDCAEVGIGSISVELPEDASEQEIINEVERLNADTKCTGYIVQLPLPKGIGANKVIAHVDPTKDADGMHPDNLGELVAHIDGANPAPQPCTPRGIITLLEHYGVDLNGKDVCVLGRGITVGRTVGLMLTAKNVNATVTLCHTGTTDIAEHLRRADVIIAAVGRAGFVQPEDVKLGAVLVDVGVSRIYDDKAGKYRVLGDVDPSCYPRSSACTPNPGGVGPMTRSMLLANVVEMAERLLL</sequence>
<keyword evidence="3 12" id="KW-0554">One-carbon metabolism</keyword>
<dbReference type="FunFam" id="3.40.50.10860:FF:000005">
    <property type="entry name" value="C-1-tetrahydrofolate synthase, cytoplasmic, putative"/>
    <property type="match status" value="1"/>
</dbReference>
<comment type="catalytic activity">
    <reaction evidence="12">
        <text>(6R)-5,10-methenyltetrahydrofolate + H2O = (6R)-10-formyltetrahydrofolate + H(+)</text>
        <dbReference type="Rhea" id="RHEA:23700"/>
        <dbReference type="ChEBI" id="CHEBI:15377"/>
        <dbReference type="ChEBI" id="CHEBI:15378"/>
        <dbReference type="ChEBI" id="CHEBI:57455"/>
        <dbReference type="ChEBI" id="CHEBI:195366"/>
        <dbReference type="EC" id="3.5.4.9"/>
    </reaction>
</comment>
<evidence type="ECO:0000259" key="14">
    <source>
        <dbReference type="Pfam" id="PF02882"/>
    </source>
</evidence>
<accession>A0A1C4H2D8</accession>
<dbReference type="Pfam" id="PF00763">
    <property type="entry name" value="THF_DHG_CYH"/>
    <property type="match status" value="1"/>
</dbReference>
<evidence type="ECO:0000256" key="11">
    <source>
        <dbReference type="ARBA" id="ARBA00023268"/>
    </source>
</evidence>
<dbReference type="InterPro" id="IPR036291">
    <property type="entry name" value="NAD(P)-bd_dom_sf"/>
</dbReference>
<dbReference type="Gene3D" id="3.40.50.720">
    <property type="entry name" value="NAD(P)-binding Rossmann-like Domain"/>
    <property type="match status" value="1"/>
</dbReference>
<dbReference type="HAMAP" id="MF_01576">
    <property type="entry name" value="THF_DHG_CYH"/>
    <property type="match status" value="1"/>
</dbReference>
<evidence type="ECO:0000256" key="9">
    <source>
        <dbReference type="ARBA" id="ARBA00023102"/>
    </source>
</evidence>
<dbReference type="Gene3D" id="3.40.50.10860">
    <property type="entry name" value="Leucine Dehydrogenase, chain A, domain 1"/>
    <property type="match status" value="1"/>
</dbReference>
<dbReference type="STRING" id="1505727.GA0061077_0589"/>
<proteinExistence type="inferred from homology"/>
<evidence type="ECO:0000256" key="5">
    <source>
        <dbReference type="ARBA" id="ARBA00022755"/>
    </source>
</evidence>
<keyword evidence="11 12" id="KW-0511">Multifunctional enzyme</keyword>
<dbReference type="InterPro" id="IPR046346">
    <property type="entry name" value="Aminoacid_DH-like_N_sf"/>
</dbReference>
<dbReference type="InterPro" id="IPR020630">
    <property type="entry name" value="THF_DH/CycHdrlase_cat_dom"/>
</dbReference>
<dbReference type="Pfam" id="PF02882">
    <property type="entry name" value="THF_DHG_CYH_C"/>
    <property type="match status" value="1"/>
</dbReference>
<dbReference type="UniPathway" id="UPA00193"/>
<comment type="catalytic activity">
    <reaction evidence="12">
        <text>(6R)-5,10-methylene-5,6,7,8-tetrahydrofolate + NADP(+) = (6R)-5,10-methenyltetrahydrofolate + NADPH</text>
        <dbReference type="Rhea" id="RHEA:22812"/>
        <dbReference type="ChEBI" id="CHEBI:15636"/>
        <dbReference type="ChEBI" id="CHEBI:57455"/>
        <dbReference type="ChEBI" id="CHEBI:57783"/>
        <dbReference type="ChEBI" id="CHEBI:58349"/>
        <dbReference type="EC" id="1.5.1.5"/>
    </reaction>
</comment>
<dbReference type="EMBL" id="FMBL01000001">
    <property type="protein sequence ID" value="SCC79129.1"/>
    <property type="molecule type" value="Genomic_DNA"/>
</dbReference>
<dbReference type="CDD" id="cd01080">
    <property type="entry name" value="NAD_bind_m-THF_DH_Cyclohyd"/>
    <property type="match status" value="1"/>
</dbReference>
<keyword evidence="5 12" id="KW-0658">Purine biosynthesis</keyword>
<evidence type="ECO:0000256" key="3">
    <source>
        <dbReference type="ARBA" id="ARBA00022563"/>
    </source>
</evidence>
<dbReference type="PANTHER" id="PTHR48099">
    <property type="entry name" value="C-1-TETRAHYDROFOLATE SYNTHASE, CYTOPLASMIC-RELATED"/>
    <property type="match status" value="1"/>
</dbReference>
<protein>
    <recommendedName>
        <fullName evidence="12">Bifunctional protein FolD</fullName>
    </recommendedName>
    <domain>
        <recommendedName>
            <fullName evidence="12">Methylenetetrahydrofolate dehydrogenase</fullName>
            <ecNumber evidence="12">1.5.1.5</ecNumber>
        </recommendedName>
    </domain>
    <domain>
        <recommendedName>
            <fullName evidence="12">Methenyltetrahydrofolate cyclohydrolase</fullName>
            <ecNumber evidence="12">3.5.4.9</ecNumber>
        </recommendedName>
    </domain>
</protein>
<dbReference type="GO" id="GO:0005829">
    <property type="term" value="C:cytosol"/>
    <property type="evidence" value="ECO:0007669"/>
    <property type="project" value="TreeGrafter"/>
</dbReference>
<dbReference type="AlphaFoldDB" id="A0A1C4H2D8"/>
<feature type="domain" description="Tetrahydrofolate dehydrogenase/cyclohydrolase NAD(P)-binding" evidence="14">
    <location>
        <begin position="148"/>
        <end position="295"/>
    </location>
</feature>
<dbReference type="GO" id="GO:0000105">
    <property type="term" value="P:L-histidine biosynthetic process"/>
    <property type="evidence" value="ECO:0007669"/>
    <property type="project" value="UniProtKB-KW"/>
</dbReference>
<feature type="domain" description="Tetrahydrofolate dehydrogenase/cyclohydrolase catalytic" evidence="13">
    <location>
        <begin position="11"/>
        <end position="125"/>
    </location>
</feature>
<evidence type="ECO:0000256" key="8">
    <source>
        <dbReference type="ARBA" id="ARBA00023002"/>
    </source>
</evidence>
<dbReference type="GO" id="GO:0009086">
    <property type="term" value="P:methionine biosynthetic process"/>
    <property type="evidence" value="ECO:0007669"/>
    <property type="project" value="UniProtKB-KW"/>
</dbReference>
<keyword evidence="9 12" id="KW-0368">Histidine biosynthesis</keyword>
<organism evidence="15 16">
    <name type="scientific">Bifidobacterium commune</name>
    <dbReference type="NCBI Taxonomy" id="1505727"/>
    <lineage>
        <taxon>Bacteria</taxon>
        <taxon>Bacillati</taxon>
        <taxon>Actinomycetota</taxon>
        <taxon>Actinomycetes</taxon>
        <taxon>Bifidobacteriales</taxon>
        <taxon>Bifidobacteriaceae</taxon>
        <taxon>Bifidobacterium</taxon>
    </lineage>
</organism>
<evidence type="ECO:0000256" key="2">
    <source>
        <dbReference type="ARBA" id="ARBA00011738"/>
    </source>
</evidence>
<dbReference type="EC" id="3.5.4.9" evidence="12"/>
<reference evidence="16" key="1">
    <citation type="submission" date="2016-08" db="EMBL/GenBank/DDBJ databases">
        <authorList>
            <person name="Varghese N."/>
            <person name="Submissions Spin"/>
        </authorList>
    </citation>
    <scope>NUCLEOTIDE SEQUENCE [LARGE SCALE GENOMIC DNA]</scope>
    <source>
        <strain evidence="16">R-52791</strain>
    </source>
</reference>
<comment type="function">
    <text evidence="12">Catalyzes the oxidation of 5,10-methylenetetrahydrofolate to 5,10-methenyltetrahydrofolate and then the hydrolysis of 5,10-methenyltetrahydrofolate to 10-formyltetrahydrofolate.</text>
</comment>
<dbReference type="SUPFAM" id="SSF51735">
    <property type="entry name" value="NAD(P)-binding Rossmann-fold domains"/>
    <property type="match status" value="1"/>
</dbReference>
<dbReference type="EC" id="1.5.1.5" evidence="12"/>
<dbReference type="PRINTS" id="PR00085">
    <property type="entry name" value="THFDHDRGNASE"/>
</dbReference>
<evidence type="ECO:0000256" key="10">
    <source>
        <dbReference type="ARBA" id="ARBA00023167"/>
    </source>
</evidence>
<name>A0A1C4H2D8_9BIFI</name>
<dbReference type="GO" id="GO:0004477">
    <property type="term" value="F:methenyltetrahydrofolate cyclohydrolase activity"/>
    <property type="evidence" value="ECO:0007669"/>
    <property type="project" value="UniProtKB-UniRule"/>
</dbReference>
<keyword evidence="8 12" id="KW-0560">Oxidoreductase</keyword>
<dbReference type="GO" id="GO:0004488">
    <property type="term" value="F:methylenetetrahydrofolate dehydrogenase (NADP+) activity"/>
    <property type="evidence" value="ECO:0007669"/>
    <property type="project" value="UniProtKB-UniRule"/>
</dbReference>
<keyword evidence="10 12" id="KW-0486">Methionine biosynthesis</keyword>
<dbReference type="InterPro" id="IPR000672">
    <property type="entry name" value="THF_DH/CycHdrlase"/>
</dbReference>
<dbReference type="GO" id="GO:0006164">
    <property type="term" value="P:purine nucleotide biosynthetic process"/>
    <property type="evidence" value="ECO:0007669"/>
    <property type="project" value="UniProtKB-KW"/>
</dbReference>
<feature type="binding site" evidence="12">
    <location>
        <position position="242"/>
    </location>
    <ligand>
        <name>NADP(+)</name>
        <dbReference type="ChEBI" id="CHEBI:58349"/>
    </ligand>
</feature>
<comment type="similarity">
    <text evidence="12">Belongs to the tetrahydrofolate dehydrogenase/cyclohydrolase family.</text>
</comment>
<dbReference type="NCBIfam" id="NF010789">
    <property type="entry name" value="PRK14193.1"/>
    <property type="match status" value="1"/>
</dbReference>
<evidence type="ECO:0000256" key="7">
    <source>
        <dbReference type="ARBA" id="ARBA00022857"/>
    </source>
</evidence>
<comment type="pathway">
    <text evidence="1 12">One-carbon metabolism; tetrahydrofolate interconversion.</text>
</comment>
<evidence type="ECO:0000256" key="4">
    <source>
        <dbReference type="ARBA" id="ARBA00022605"/>
    </source>
</evidence>
<keyword evidence="7 12" id="KW-0521">NADP</keyword>
<gene>
    <name evidence="12" type="primary">folD</name>
    <name evidence="15" type="ORF">GA0061077_0589</name>
</gene>
<keyword evidence="4 12" id="KW-0028">Amino-acid biosynthesis</keyword>
<dbReference type="GO" id="GO:0035999">
    <property type="term" value="P:tetrahydrofolate interconversion"/>
    <property type="evidence" value="ECO:0007669"/>
    <property type="project" value="UniProtKB-UniRule"/>
</dbReference>
<dbReference type="PANTHER" id="PTHR48099:SF5">
    <property type="entry name" value="C-1-TETRAHYDROFOLATE SYNTHASE, CYTOPLASMIC"/>
    <property type="match status" value="1"/>
</dbReference>
<keyword evidence="6 12" id="KW-0378">Hydrolase</keyword>
<keyword evidence="16" id="KW-1185">Reference proteome</keyword>
<evidence type="ECO:0000313" key="15">
    <source>
        <dbReference type="EMBL" id="SCC79129.1"/>
    </source>
</evidence>
<evidence type="ECO:0000256" key="6">
    <source>
        <dbReference type="ARBA" id="ARBA00022801"/>
    </source>
</evidence>
<evidence type="ECO:0000313" key="16">
    <source>
        <dbReference type="Proteomes" id="UP000242610"/>
    </source>
</evidence>
<comment type="caution">
    <text evidence="12">Lacks conserved residue(s) required for the propagation of feature annotation.</text>
</comment>